<name>A0ABS1CUR1_9PROT</name>
<dbReference type="InterPro" id="IPR001296">
    <property type="entry name" value="Glyco_trans_1"/>
</dbReference>
<comment type="caution">
    <text evidence="3">The sequence shown here is derived from an EMBL/GenBank/DDBJ whole genome shotgun (WGS) entry which is preliminary data.</text>
</comment>
<dbReference type="Pfam" id="PF00534">
    <property type="entry name" value="Glycos_transf_1"/>
    <property type="match status" value="1"/>
</dbReference>
<protein>
    <recommendedName>
        <fullName evidence="5">Phosphatidylinositol alpha-1,6-mannosyltransferase</fullName>
    </recommendedName>
</protein>
<dbReference type="SUPFAM" id="SSF53756">
    <property type="entry name" value="UDP-Glycosyltransferase/glycogen phosphorylase"/>
    <property type="match status" value="1"/>
</dbReference>
<evidence type="ECO:0000313" key="4">
    <source>
        <dbReference type="Proteomes" id="UP000697995"/>
    </source>
</evidence>
<dbReference type="Pfam" id="PF13439">
    <property type="entry name" value="Glyco_transf_4"/>
    <property type="match status" value="1"/>
</dbReference>
<dbReference type="Gene3D" id="3.40.50.2000">
    <property type="entry name" value="Glycogen Phosphorylase B"/>
    <property type="match status" value="2"/>
</dbReference>
<dbReference type="InterPro" id="IPR028098">
    <property type="entry name" value="Glyco_trans_4-like_N"/>
</dbReference>
<sequence>MTARCLLVCHTFPPLIGGSAGVYEALARHAGGAVAVLTSRLDPATGRDRPGWREHDAAVAYPLRRIGLVRPPLPGGAVRNPLLRHAIWAARALRLAAAVAAMARHHRADAVCLCDDETVGWLVPFVRHVLRRRVLIYCHGDDLVQPDPAARQRRRRRFDQADLVIAAGSFPGRQLIDLYGVAPEHVAVLPNGVDLDRFRPRPPDPVRRAALGLDGRRVILAPTRLVPRKGVDRLIEAMPAIRAGCPEALLLVAGDGPQRPALEALAMATGSASDVLFLGAVPTQEMSTLYSITELVALPNRFEPGESDGTPLVFLEANACGRPVIGGRAGGTAEAVEDGRNGLLVDGKDPAAIAASVLRVLQDQALAGRLATGALAAARTAGWPARTAAFLALCAASPRKGG</sequence>
<reference evidence="3 4" key="1">
    <citation type="journal article" date="2020" name="Microorganisms">
        <title>Osmotic Adaptation and Compatible Solute Biosynthesis of Phototrophic Bacteria as Revealed from Genome Analyses.</title>
        <authorList>
            <person name="Imhoff J.F."/>
            <person name="Rahn T."/>
            <person name="Kunzel S."/>
            <person name="Keller A."/>
            <person name="Neulinger S.C."/>
        </authorList>
    </citation>
    <scope>NUCLEOTIDE SEQUENCE [LARGE SCALE GENOMIC DNA]</scope>
    <source>
        <strain evidence="3 4">DSM 15382</strain>
    </source>
</reference>
<evidence type="ECO:0008006" key="5">
    <source>
        <dbReference type="Google" id="ProtNLM"/>
    </source>
</evidence>
<evidence type="ECO:0000259" key="1">
    <source>
        <dbReference type="Pfam" id="PF00534"/>
    </source>
</evidence>
<dbReference type="CDD" id="cd03801">
    <property type="entry name" value="GT4_PimA-like"/>
    <property type="match status" value="1"/>
</dbReference>
<gene>
    <name evidence="3" type="ORF">CKO45_04865</name>
</gene>
<dbReference type="PANTHER" id="PTHR45947:SF3">
    <property type="entry name" value="SULFOQUINOVOSYL TRANSFERASE SQD2"/>
    <property type="match status" value="1"/>
</dbReference>
<dbReference type="PANTHER" id="PTHR45947">
    <property type="entry name" value="SULFOQUINOVOSYL TRANSFERASE SQD2"/>
    <property type="match status" value="1"/>
</dbReference>
<dbReference type="Proteomes" id="UP000697995">
    <property type="component" value="Unassembled WGS sequence"/>
</dbReference>
<evidence type="ECO:0000313" key="3">
    <source>
        <dbReference type="EMBL" id="MBK1657559.1"/>
    </source>
</evidence>
<keyword evidence="4" id="KW-1185">Reference proteome</keyword>
<proteinExistence type="predicted"/>
<dbReference type="InterPro" id="IPR050194">
    <property type="entry name" value="Glycosyltransferase_grp1"/>
</dbReference>
<feature type="domain" description="Glycosyltransferase subfamily 4-like N-terminal" evidence="2">
    <location>
        <begin position="24"/>
        <end position="197"/>
    </location>
</feature>
<feature type="domain" description="Glycosyl transferase family 1" evidence="1">
    <location>
        <begin position="212"/>
        <end position="371"/>
    </location>
</feature>
<evidence type="ECO:0000259" key="2">
    <source>
        <dbReference type="Pfam" id="PF13439"/>
    </source>
</evidence>
<organism evidence="3 4">
    <name type="scientific">Paracraurococcus ruber</name>
    <dbReference type="NCBI Taxonomy" id="77675"/>
    <lineage>
        <taxon>Bacteria</taxon>
        <taxon>Pseudomonadati</taxon>
        <taxon>Pseudomonadota</taxon>
        <taxon>Alphaproteobacteria</taxon>
        <taxon>Acetobacterales</taxon>
        <taxon>Roseomonadaceae</taxon>
        <taxon>Paracraurococcus</taxon>
    </lineage>
</organism>
<dbReference type="RefSeq" id="WP_133219205.1">
    <property type="nucleotide sequence ID" value="NZ_NRSG01000021.1"/>
</dbReference>
<accession>A0ABS1CUR1</accession>
<dbReference type="EMBL" id="NRSG01000021">
    <property type="protein sequence ID" value="MBK1657559.1"/>
    <property type="molecule type" value="Genomic_DNA"/>
</dbReference>